<dbReference type="InterPro" id="IPR050469">
    <property type="entry name" value="Diguanylate_Cyclase"/>
</dbReference>
<evidence type="ECO:0000259" key="2">
    <source>
        <dbReference type="PROSITE" id="PS50887"/>
    </source>
</evidence>
<name>A0ABS4K5Q0_9CLOT</name>
<dbReference type="PANTHER" id="PTHR45138">
    <property type="entry name" value="REGULATORY COMPONENTS OF SENSORY TRANSDUCTION SYSTEM"/>
    <property type="match status" value="1"/>
</dbReference>
<accession>A0ABS4K5Q0</accession>
<keyword evidence="4" id="KW-1185">Reference proteome</keyword>
<dbReference type="Pfam" id="PF13426">
    <property type="entry name" value="PAS_9"/>
    <property type="match status" value="1"/>
</dbReference>
<evidence type="ECO:0000256" key="1">
    <source>
        <dbReference type="SAM" id="Phobius"/>
    </source>
</evidence>
<dbReference type="PANTHER" id="PTHR45138:SF23">
    <property type="entry name" value="SIGNALING PROTEIN"/>
    <property type="match status" value="1"/>
</dbReference>
<keyword evidence="1" id="KW-1133">Transmembrane helix</keyword>
<dbReference type="SMART" id="SM00091">
    <property type="entry name" value="PAS"/>
    <property type="match status" value="1"/>
</dbReference>
<feature type="transmembrane region" description="Helical" evidence="1">
    <location>
        <begin position="38"/>
        <end position="59"/>
    </location>
</feature>
<dbReference type="InterPro" id="IPR043128">
    <property type="entry name" value="Rev_trsase/Diguanyl_cyclase"/>
</dbReference>
<reference evidence="3 4" key="1">
    <citation type="submission" date="2021-03" db="EMBL/GenBank/DDBJ databases">
        <title>Genomic Encyclopedia of Type Strains, Phase IV (KMG-IV): sequencing the most valuable type-strain genomes for metagenomic binning, comparative biology and taxonomic classification.</title>
        <authorList>
            <person name="Goeker M."/>
        </authorList>
    </citation>
    <scope>NUCLEOTIDE SEQUENCE [LARGE SCALE GENOMIC DNA]</scope>
    <source>
        <strain evidence="3 4">DSM 28650</strain>
    </source>
</reference>
<feature type="transmembrane region" description="Helical" evidence="1">
    <location>
        <begin position="100"/>
        <end position="120"/>
    </location>
</feature>
<dbReference type="Proteomes" id="UP001519308">
    <property type="component" value="Unassembled WGS sequence"/>
</dbReference>
<dbReference type="CDD" id="cd01949">
    <property type="entry name" value="GGDEF"/>
    <property type="match status" value="1"/>
</dbReference>
<keyword evidence="1" id="KW-0812">Transmembrane</keyword>
<dbReference type="SUPFAM" id="SSF55785">
    <property type="entry name" value="PYP-like sensor domain (PAS domain)"/>
    <property type="match status" value="1"/>
</dbReference>
<dbReference type="NCBIfam" id="TIGR00229">
    <property type="entry name" value="sensory_box"/>
    <property type="match status" value="1"/>
</dbReference>
<dbReference type="CDD" id="cd00130">
    <property type="entry name" value="PAS"/>
    <property type="match status" value="1"/>
</dbReference>
<dbReference type="InterPro" id="IPR000014">
    <property type="entry name" value="PAS"/>
</dbReference>
<dbReference type="SUPFAM" id="SSF55073">
    <property type="entry name" value="Nucleotide cyclase"/>
    <property type="match status" value="1"/>
</dbReference>
<dbReference type="Gene3D" id="3.30.70.270">
    <property type="match status" value="1"/>
</dbReference>
<dbReference type="InterPro" id="IPR029787">
    <property type="entry name" value="Nucleotide_cyclase"/>
</dbReference>
<dbReference type="Pfam" id="PF00990">
    <property type="entry name" value="GGDEF"/>
    <property type="match status" value="1"/>
</dbReference>
<feature type="transmembrane region" description="Helical" evidence="1">
    <location>
        <begin position="126"/>
        <end position="144"/>
    </location>
</feature>
<proteinExistence type="predicted"/>
<comment type="caution">
    <text evidence="3">The sequence shown here is derived from an EMBL/GenBank/DDBJ whole genome shotgun (WGS) entry which is preliminary data.</text>
</comment>
<gene>
    <name evidence="3" type="ORF">J2Z44_002941</name>
</gene>
<dbReference type="InterPro" id="IPR035965">
    <property type="entry name" value="PAS-like_dom_sf"/>
</dbReference>
<evidence type="ECO:0000313" key="3">
    <source>
        <dbReference type="EMBL" id="MBP2023107.1"/>
    </source>
</evidence>
<dbReference type="PROSITE" id="PS50887">
    <property type="entry name" value="GGDEF"/>
    <property type="match status" value="1"/>
</dbReference>
<sequence length="496" mass="56994">MGKLFNKLKINLNMYNVSNYKKEIENINCTLGLQHIRILSLSLLVVALLYFYADCVIFIGVEDKIFKVNLFSIHIISVISSILFLVFYKQLLAHRWGIRFSMLIVRSYIFFTLLISALASLNSQRLTGNIDAYIVAILVLAVLFPIEPLFMIFTFTINHILFLIGLTFMSHDPYSLISKEINSTAMMVGSLVFCYSLYRYRVKELITKNQLSQSEGNFRKVFNLNPLPMFIARYEDGKILIANDKCSEFYDYSKEDFHQIYVYDLYTDKADRKIILNKLDNNIKAENYIVEHQTSSGAKKWVIANYEIIEYMGEKCVLTNVTDITTLKEMENELLSHASTDVLTGVLNRRTGVEALRTLISSKDSSRISSICFIDIDGLKEVNDKFGHNEGDYLINKVCSVIKETLSNEGSIFRFGGDEFIILLPDKTEKESEALWCKIQAKFLEINNLGIKPYKVVTSHGVIEFTGTTNLSVEELLDLADKKMYIEKKYHKNNPR</sequence>
<protein>
    <submittedName>
        <fullName evidence="3">Diguanylate cyclase (GGDEF)-like protein/PAS domain S-box-containing protein</fullName>
    </submittedName>
</protein>
<dbReference type="NCBIfam" id="TIGR00254">
    <property type="entry name" value="GGDEF"/>
    <property type="match status" value="1"/>
</dbReference>
<dbReference type="InterPro" id="IPR000160">
    <property type="entry name" value="GGDEF_dom"/>
</dbReference>
<evidence type="ECO:0000313" key="4">
    <source>
        <dbReference type="Proteomes" id="UP001519308"/>
    </source>
</evidence>
<dbReference type="RefSeq" id="WP_021285124.1">
    <property type="nucleotide sequence ID" value="NZ_JAGGLL010000023.1"/>
</dbReference>
<feature type="domain" description="GGDEF" evidence="2">
    <location>
        <begin position="367"/>
        <end position="496"/>
    </location>
</feature>
<feature type="transmembrane region" description="Helical" evidence="1">
    <location>
        <begin position="71"/>
        <end position="88"/>
    </location>
</feature>
<dbReference type="SMART" id="SM00267">
    <property type="entry name" value="GGDEF"/>
    <property type="match status" value="1"/>
</dbReference>
<dbReference type="Gene3D" id="3.30.450.20">
    <property type="entry name" value="PAS domain"/>
    <property type="match status" value="1"/>
</dbReference>
<keyword evidence="1" id="KW-0472">Membrane</keyword>
<dbReference type="EMBL" id="JAGGLL010000023">
    <property type="protein sequence ID" value="MBP2023107.1"/>
    <property type="molecule type" value="Genomic_DNA"/>
</dbReference>
<organism evidence="3 4">
    <name type="scientific">Clostridium punense</name>
    <dbReference type="NCBI Taxonomy" id="1054297"/>
    <lineage>
        <taxon>Bacteria</taxon>
        <taxon>Bacillati</taxon>
        <taxon>Bacillota</taxon>
        <taxon>Clostridia</taxon>
        <taxon>Eubacteriales</taxon>
        <taxon>Clostridiaceae</taxon>
        <taxon>Clostridium</taxon>
    </lineage>
</organism>